<evidence type="ECO:0000313" key="3">
    <source>
        <dbReference type="Proteomes" id="UP000299102"/>
    </source>
</evidence>
<evidence type="ECO:0000313" key="2">
    <source>
        <dbReference type="EMBL" id="GBP47205.1"/>
    </source>
</evidence>
<feature type="region of interest" description="Disordered" evidence="1">
    <location>
        <begin position="26"/>
        <end position="45"/>
    </location>
</feature>
<dbReference type="EMBL" id="BGZK01000497">
    <property type="protein sequence ID" value="GBP47205.1"/>
    <property type="molecule type" value="Genomic_DNA"/>
</dbReference>
<protein>
    <submittedName>
        <fullName evidence="2">Uncharacterized protein</fullName>
    </submittedName>
</protein>
<organism evidence="2 3">
    <name type="scientific">Eumeta variegata</name>
    <name type="common">Bagworm moth</name>
    <name type="synonym">Eumeta japonica</name>
    <dbReference type="NCBI Taxonomy" id="151549"/>
    <lineage>
        <taxon>Eukaryota</taxon>
        <taxon>Metazoa</taxon>
        <taxon>Ecdysozoa</taxon>
        <taxon>Arthropoda</taxon>
        <taxon>Hexapoda</taxon>
        <taxon>Insecta</taxon>
        <taxon>Pterygota</taxon>
        <taxon>Neoptera</taxon>
        <taxon>Endopterygota</taxon>
        <taxon>Lepidoptera</taxon>
        <taxon>Glossata</taxon>
        <taxon>Ditrysia</taxon>
        <taxon>Tineoidea</taxon>
        <taxon>Psychidae</taxon>
        <taxon>Oiketicinae</taxon>
        <taxon>Eumeta</taxon>
    </lineage>
</organism>
<dbReference type="Proteomes" id="UP000299102">
    <property type="component" value="Unassembled WGS sequence"/>
</dbReference>
<gene>
    <name evidence="2" type="ORF">EVAR_38317_1</name>
</gene>
<feature type="compositionally biased region" description="Polar residues" evidence="1">
    <location>
        <begin position="232"/>
        <end position="243"/>
    </location>
</feature>
<name>A0A4C1WAN6_EUMVA</name>
<feature type="compositionally biased region" description="Low complexity" evidence="1">
    <location>
        <begin position="290"/>
        <end position="300"/>
    </location>
</feature>
<dbReference type="AlphaFoldDB" id="A0A4C1WAN6"/>
<reference evidence="2 3" key="1">
    <citation type="journal article" date="2019" name="Commun. Biol.">
        <title>The bagworm genome reveals a unique fibroin gene that provides high tensile strength.</title>
        <authorList>
            <person name="Kono N."/>
            <person name="Nakamura H."/>
            <person name="Ohtoshi R."/>
            <person name="Tomita M."/>
            <person name="Numata K."/>
            <person name="Arakawa K."/>
        </authorList>
    </citation>
    <scope>NUCLEOTIDE SEQUENCE [LARGE SCALE GENOMIC DNA]</scope>
</reference>
<feature type="region of interest" description="Disordered" evidence="1">
    <location>
        <begin position="278"/>
        <end position="301"/>
    </location>
</feature>
<keyword evidence="3" id="KW-1185">Reference proteome</keyword>
<feature type="region of interest" description="Disordered" evidence="1">
    <location>
        <begin position="147"/>
        <end position="243"/>
    </location>
</feature>
<comment type="caution">
    <text evidence="2">The sequence shown here is derived from an EMBL/GenBank/DDBJ whole genome shotgun (WGS) entry which is preliminary data.</text>
</comment>
<proteinExistence type="predicted"/>
<evidence type="ECO:0000256" key="1">
    <source>
        <dbReference type="SAM" id="MobiDB-lite"/>
    </source>
</evidence>
<sequence length="442" mass="48716">MDRKETTISTINNYITKRRLDKGRWKRQEKISHESDDNKRQRLEKGAGAGRRTYYCLMPGRLLVGDTTPKDQVAMVRTIVSEILPVPSPHRPRARAYRACAAGRWRGASGLVDWFSTRVRGSSSCTRSRLPVVRTLVGADRIRRARIGDPAEPHPSTSSFCPILGRDVNPVPTPGHPRARASPRMRSALVEGTGLRKCVDEGGGRGTTRSTHADDRRPPEADERRPRRGSAPATQQQQRSHASVSSYPLLLLALVRVVYPIGEGPAIRVIVPTTSGEAPRRLQHGEARASDTSASGSAGAVPAPLHVRWMPRHKIAGRSGARRVARRTARVFGSTHARGRACVGSHGRRARPQRPVPEVFAMVFELTRGRLDGSGELASDPAAPRRGVRCGPLPGVNCRISVRSWVFLTLFFSWVWVRDGGLIFCLMPGRLLVGDTTRRLKQ</sequence>
<feature type="compositionally biased region" description="Basic and acidic residues" evidence="1">
    <location>
        <begin position="211"/>
        <end position="225"/>
    </location>
</feature>
<feature type="compositionally biased region" description="Basic and acidic residues" evidence="1">
    <location>
        <begin position="278"/>
        <end position="289"/>
    </location>
</feature>
<accession>A0A4C1WAN6</accession>